<name>Q47WA3_COLP3</name>
<dbReference type="EMBL" id="CP000083">
    <property type="protein sequence ID" value="AAZ27482.1"/>
    <property type="molecule type" value="Genomic_DNA"/>
</dbReference>
<dbReference type="HOGENOM" id="CLU_3307992_0_0_6"/>
<protein>
    <submittedName>
        <fullName evidence="2">Uncharacterized protein</fullName>
    </submittedName>
</protein>
<dbReference type="KEGG" id="cps:CPS_4269"/>
<evidence type="ECO:0000313" key="2">
    <source>
        <dbReference type="EMBL" id="AAZ27482.1"/>
    </source>
</evidence>
<keyword evidence="1" id="KW-1133">Transmembrane helix</keyword>
<dbReference type="Proteomes" id="UP000000547">
    <property type="component" value="Chromosome"/>
</dbReference>
<keyword evidence="1" id="KW-0812">Transmembrane</keyword>
<proteinExistence type="predicted"/>
<dbReference type="AlphaFoldDB" id="Q47WA3"/>
<evidence type="ECO:0000313" key="3">
    <source>
        <dbReference type="Proteomes" id="UP000000547"/>
    </source>
</evidence>
<feature type="transmembrane region" description="Helical" evidence="1">
    <location>
        <begin position="12"/>
        <end position="33"/>
    </location>
</feature>
<dbReference type="STRING" id="167879.CPS_4269"/>
<keyword evidence="1" id="KW-0472">Membrane</keyword>
<reference evidence="2" key="1">
    <citation type="journal article" date="2005" name="Proc. Natl. Acad. Sci. U.S.A.">
        <title>The psychrophilic lifestyle as revealed by the genome sequence of Colwellia psychrerythraea 34H through genomic and proteomic analyses.</title>
        <authorList>
            <person name="Methe B.A."/>
            <person name="Nelson K.E."/>
            <person name="Deming J.W."/>
            <person name="Momen B."/>
            <person name="Melamud E."/>
            <person name="Zhang X."/>
            <person name="Moult J."/>
            <person name="Madupu R."/>
            <person name="Nelson W.C."/>
            <person name="Dodson R.J."/>
            <person name="Brinkac L.M."/>
            <person name="Daugherty S.C."/>
            <person name="Durkin A.S."/>
            <person name="DeBoy R.T."/>
            <person name="Kolonay J.F."/>
            <person name="Sullivan S.A."/>
            <person name="Zhou L."/>
            <person name="Davidsen T.M."/>
            <person name="Wu M."/>
            <person name="Huston A.L."/>
            <person name="Lewis M."/>
            <person name="Weaver B."/>
            <person name="Weidman J.F."/>
            <person name="Khouri H."/>
            <person name="Utterback T.R."/>
            <person name="Feldblyum T.V."/>
            <person name="Fraser C.M."/>
        </authorList>
    </citation>
    <scope>NUCLEOTIDE SEQUENCE [LARGE SCALE GENOMIC DNA]</scope>
    <source>
        <strain evidence="2">34H</strain>
    </source>
</reference>
<accession>Q47WA3</accession>
<evidence type="ECO:0000256" key="1">
    <source>
        <dbReference type="SAM" id="Phobius"/>
    </source>
</evidence>
<organism evidence="2 3">
    <name type="scientific">Colwellia psychrerythraea (strain 34H / ATCC BAA-681)</name>
    <name type="common">Vibrio psychroerythus</name>
    <dbReference type="NCBI Taxonomy" id="167879"/>
    <lineage>
        <taxon>Bacteria</taxon>
        <taxon>Pseudomonadati</taxon>
        <taxon>Pseudomonadota</taxon>
        <taxon>Gammaproteobacteria</taxon>
        <taxon>Alteromonadales</taxon>
        <taxon>Colwelliaceae</taxon>
        <taxon>Colwellia</taxon>
    </lineage>
</organism>
<gene>
    <name evidence="2" type="ordered locus">CPS_4269</name>
</gene>
<sequence>MIILTFLSLCKIMFSFVFLFNNNWQYFIVLLFGDTLVRY</sequence>